<sequence length="129" mass="15205">MNPYGLTLEDVGTSKDDYEKAVYLDNFVTEFEDFMMGSSDDASTSKHSDDLYKVDYRRALVFWDEIRPERIQEIKRSLEDTWDPDIETLKELGVSLWYEEGEESDIESETPEDERARYFAMFLEDLDAI</sequence>
<protein>
    <submittedName>
        <fullName evidence="1">Uncharacterized protein</fullName>
    </submittedName>
</protein>
<dbReference type="RefSeq" id="XP_009261974.1">
    <property type="nucleotide sequence ID" value="XM_009263699.1"/>
</dbReference>
<dbReference type="OrthoDB" id="1577640at2759"/>
<accession>K3V7R0</accession>
<dbReference type="EMBL" id="AFNW01000350">
    <property type="protein sequence ID" value="EKJ69244.1"/>
    <property type="molecule type" value="Genomic_DNA"/>
</dbReference>
<name>K3V7R0_FUSPC</name>
<reference evidence="1 2" key="1">
    <citation type="journal article" date="2012" name="PLoS Pathog.">
        <title>Comparative pathogenomics reveals horizontally acquired novel virulence genes in fungi infecting cereal hosts.</title>
        <authorList>
            <person name="Gardiner D.M."/>
            <person name="McDonald M.C."/>
            <person name="Covarelli L."/>
            <person name="Solomon P.S."/>
            <person name="Rusu A.G."/>
            <person name="Marshall M."/>
            <person name="Kazan K."/>
            <person name="Chakraborty S."/>
            <person name="McDonald B.A."/>
            <person name="Manners J.M."/>
        </authorList>
    </citation>
    <scope>NUCLEOTIDE SEQUENCE [LARGE SCALE GENOMIC DNA]</scope>
    <source>
        <strain evidence="1 2">CS3096</strain>
    </source>
</reference>
<evidence type="ECO:0000313" key="2">
    <source>
        <dbReference type="Proteomes" id="UP000007978"/>
    </source>
</evidence>
<dbReference type="AlphaFoldDB" id="K3V7R0"/>
<organism evidence="1 2">
    <name type="scientific">Fusarium pseudograminearum (strain CS3096)</name>
    <name type="common">Wheat and barley crown-rot fungus</name>
    <dbReference type="NCBI Taxonomy" id="1028729"/>
    <lineage>
        <taxon>Eukaryota</taxon>
        <taxon>Fungi</taxon>
        <taxon>Dikarya</taxon>
        <taxon>Ascomycota</taxon>
        <taxon>Pezizomycotina</taxon>
        <taxon>Sordariomycetes</taxon>
        <taxon>Hypocreomycetidae</taxon>
        <taxon>Hypocreales</taxon>
        <taxon>Nectriaceae</taxon>
        <taxon>Fusarium</taxon>
    </lineage>
</organism>
<evidence type="ECO:0000313" key="1">
    <source>
        <dbReference type="EMBL" id="EKJ69244.1"/>
    </source>
</evidence>
<dbReference type="Proteomes" id="UP000007978">
    <property type="component" value="Chromosome 4"/>
</dbReference>
<dbReference type="eggNOG" id="ENOG502T4B9">
    <property type="taxonomic scope" value="Eukaryota"/>
</dbReference>
<gene>
    <name evidence="1" type="ORF">FPSE_10582</name>
</gene>
<comment type="caution">
    <text evidence="1">The sequence shown here is derived from an EMBL/GenBank/DDBJ whole genome shotgun (WGS) entry which is preliminary data.</text>
</comment>
<dbReference type="HOGENOM" id="CLU_1948937_0_0_1"/>
<keyword evidence="2" id="KW-1185">Reference proteome</keyword>
<proteinExistence type="predicted"/>
<dbReference type="KEGG" id="fpu:FPSE_10582"/>
<dbReference type="GeneID" id="20369199"/>